<dbReference type="AlphaFoldDB" id="A0A3A4K9S8"/>
<comment type="caution">
    <text evidence="1">The sequence shown here is derived from an EMBL/GenBank/DDBJ whole genome shotgun (WGS) entry which is preliminary data.</text>
</comment>
<dbReference type="RefSeq" id="WP_120039475.1">
    <property type="nucleotide sequence ID" value="NZ_QZFU01000016.1"/>
</dbReference>
<protein>
    <submittedName>
        <fullName evidence="1">Uncharacterized protein</fullName>
    </submittedName>
</protein>
<dbReference type="EMBL" id="QZFU01000016">
    <property type="protein sequence ID" value="RJO76550.1"/>
    <property type="molecule type" value="Genomic_DNA"/>
</dbReference>
<proteinExistence type="predicted"/>
<keyword evidence="2" id="KW-1185">Reference proteome</keyword>
<dbReference type="Proteomes" id="UP000266677">
    <property type="component" value="Unassembled WGS sequence"/>
</dbReference>
<accession>A0A3A4K9S8</accession>
<reference evidence="1 2" key="1">
    <citation type="submission" date="2018-09" db="EMBL/GenBank/DDBJ databases">
        <title>YIM PH21274 draft genome.</title>
        <authorList>
            <person name="Miao C."/>
        </authorList>
    </citation>
    <scope>NUCLEOTIDE SEQUENCE [LARGE SCALE GENOMIC DNA]</scope>
    <source>
        <strain evidence="1 2">YIM PH 21724</strain>
    </source>
</reference>
<organism evidence="1 2">
    <name type="scientific">Nocardia panacis</name>
    <dbReference type="NCBI Taxonomy" id="2340916"/>
    <lineage>
        <taxon>Bacteria</taxon>
        <taxon>Bacillati</taxon>
        <taxon>Actinomycetota</taxon>
        <taxon>Actinomycetes</taxon>
        <taxon>Mycobacteriales</taxon>
        <taxon>Nocardiaceae</taxon>
        <taxon>Nocardia</taxon>
    </lineage>
</organism>
<name>A0A3A4K9S8_9NOCA</name>
<evidence type="ECO:0000313" key="2">
    <source>
        <dbReference type="Proteomes" id="UP000266677"/>
    </source>
</evidence>
<evidence type="ECO:0000313" key="1">
    <source>
        <dbReference type="EMBL" id="RJO76550.1"/>
    </source>
</evidence>
<dbReference type="OrthoDB" id="4516685at2"/>
<sequence length="262" mass="28998">MIDRQTDASLARAADFESWAAVALAQWWPLLTGGLPPPSTTLRSWRALDGAALEFRVGFIARKMAEATLMPLARKAFHELGMTPDENEWRQSRGKHLVGDTADALVRVRFSDTAHTVFIRLESRPCRVSREAGLRLLGMPDENLPFPMPTVGPLDIRVARNSARHLLTQHGASPADPNDPFQLGPPDQVFDVGWAYIFPWSTASWYEQGAPPRLPAESGGPIAVVKHTGHTWMLRGIGGFDTQLADYAREQGIRHTISYPAE</sequence>
<gene>
    <name evidence="1" type="ORF">D5S18_09645</name>
</gene>